<dbReference type="InterPro" id="IPR035914">
    <property type="entry name" value="Sperma_CUB_dom_sf"/>
</dbReference>
<dbReference type="InterPro" id="IPR024079">
    <property type="entry name" value="MetalloPept_cat_dom_sf"/>
</dbReference>
<accession>A0A918JVJ5</accession>
<dbReference type="SUPFAM" id="SSF49854">
    <property type="entry name" value="Spermadhesin, CUB domain"/>
    <property type="match status" value="2"/>
</dbReference>
<dbReference type="InterPro" id="IPR003961">
    <property type="entry name" value="FN3_dom"/>
</dbReference>
<dbReference type="Pfam" id="PF18962">
    <property type="entry name" value="Por_Secre_tail"/>
    <property type="match status" value="1"/>
</dbReference>
<sequence length="1613" mass="180275">MYIMGKITLLIKLVVLIILWGTTTNIQSQTIIWKKTTTNTSKKEILKSKLSIDESIFELQTTNLQKTLEQLSTKKEVLLSFPNTYDQFQEYRIWQTYVMHPELAAKFKDIKTYAGKATDGSNKTIRFTYSTTTGIHGIIIDRQKKTSIQPISKSQHRFYNTIQEQSLYDSFNCLTEEVSKTYSAPKNKSTVKSISKELKKYRLAISVAGEYSQFFLDGTEKNDLERKTKVLTSIVTTINRINEIFKRDLGIVLELIPNTDAVIFLNPKTDPYNYWFLGGNNYGSSLKSTLNQNPNIGVTAYDVGHLFQVENDKHGNAGSVGNACIDEDKGKAYSVHTNPASEDMRLLVAHEMGHQFGAYHVQSSNRCRSGNGISEVEPGSGSTIMSYAGICPPIVQTQMDGYYNYVNIRDIQTYINTTASCAKTITTTNNSPIANAGNDYIIPISTPFVLTGEATDIEETGNLTYNWEQNNPEKTESSTPPQPNWTKGPLFRSFPPTNSPKRYFPALNHVIEGNLTPTWEVLPNVARTMDFAFTVRDNDPLGGQTNADLMTITVAEGSGVFEITSQNISNLVWNQGEQATINWNVGKTNQAPISVSHVNLLLSLDGGYTYPYVLSNNTPNDGSETIMIPAVATTEKARIMVQAVNNVFYAINSTNFKIQSSEFTLNTLNQTLDICKGEEAISVLQYQTFLDFNETVTFSAKNLPTGTTISFVPATITGKHLAEKEIKATISNTTGLAINTYNITLVGTTASSLKKEIDITLSVYDNTMTLLNLTNPTNGSFVNNLTPTLRWENDPNASSFEYQLATNINFTNIIENNIITQPEVTLQSLNYNTKYFWRARKINTCQSGTYTSPFSFITKCADPENFVINEIGHNYANISWDDTSNNSWELEYGTLGFAIGTGTIKTFNTQNIQLTDLLKLSKYDIYLRSKCGIGYTGNNIGPIQVKTLADYCSGDRFYDSGGPNGNYDNREDETIVLIPDNNNQRVRLDFKQVDLEVYNDRLLIYDGPDIYSRRITYITGTRIPSSIFSTHESGKLTVQFLSDENTTNSGWDAIVTCEAKPMCRFPDNISSTNHTSNSVTINWPTQNTVETWELEYGLKGFSPGEGTLVTSGSSSYIIQNLDQYTEYQVYIRAKCKAGGYSDPMPVPFVFKTLCDSIKAPFNESFPNYKIPDCWINSGVPNWTVNYSHGGASSSAGDHTPGGGTRYASVTGNTVDPINQTTSISTLESPYIDISDLEKPSIGFALFNEVFPDERNSKIVVSFFDGNQWNTLLTQQESSNRWTEYSFDISGYPITNTIKLKFEVTRYQENNSYFGSGDILIDDIFVGIATDYCSGDHFYDSGGANYNYKNGERRITVLEPNDEQSRVRLIFDSFDIAACCSTMNIYDGPDTSAPLIGTYIDAAPPEIVSTHISGKLTVLFVSNSFYSPRSGWDARVICEPKPICQSPDIISFTEITLDSTKALWKEHPNNSEWEIFYHISGDNTTKKVIQTGSNQILLENLTPDTLYDVFIKSICIDKNGDLKGPYSFKTAKLEPKPIEGRFAYYPNPTRDNLFIESSDPILEIKVAHISGKIIFINKHNTTDITLPLENLSQGLYFITIYTSKSKKVIKVLKR</sequence>
<feature type="domain" description="CUB" evidence="3">
    <location>
        <begin position="931"/>
        <end position="1058"/>
    </location>
</feature>
<dbReference type="CDD" id="cd00041">
    <property type="entry name" value="CUB"/>
    <property type="match status" value="1"/>
</dbReference>
<dbReference type="InterPro" id="IPR036116">
    <property type="entry name" value="FN3_sf"/>
</dbReference>
<comment type="caution">
    <text evidence="5">The sequence shown here is derived from an EMBL/GenBank/DDBJ whole genome shotgun (WGS) entry which is preliminary data.</text>
</comment>
<evidence type="ECO:0000256" key="2">
    <source>
        <dbReference type="ARBA" id="ARBA00023157"/>
    </source>
</evidence>
<dbReference type="InterPro" id="IPR026444">
    <property type="entry name" value="Secre_tail"/>
</dbReference>
<evidence type="ECO:0000313" key="5">
    <source>
        <dbReference type="EMBL" id="GGX20901.1"/>
    </source>
</evidence>
<evidence type="ECO:0000256" key="1">
    <source>
        <dbReference type="ARBA" id="ARBA00022729"/>
    </source>
</evidence>
<dbReference type="InterPro" id="IPR013783">
    <property type="entry name" value="Ig-like_fold"/>
</dbReference>
<name>A0A918JVJ5_9FLAO</name>
<dbReference type="PROSITE" id="PS01180">
    <property type="entry name" value="CUB"/>
    <property type="match status" value="1"/>
</dbReference>
<dbReference type="InterPro" id="IPR000859">
    <property type="entry name" value="CUB_dom"/>
</dbReference>
<dbReference type="PROSITE" id="PS50853">
    <property type="entry name" value="FN3"/>
    <property type="match status" value="1"/>
</dbReference>
<evidence type="ECO:0000259" key="3">
    <source>
        <dbReference type="PROSITE" id="PS01180"/>
    </source>
</evidence>
<organism evidence="5 6">
    <name type="scientific">Aquimarina muelleri</name>
    <dbReference type="NCBI Taxonomy" id="279356"/>
    <lineage>
        <taxon>Bacteria</taxon>
        <taxon>Pseudomonadati</taxon>
        <taxon>Bacteroidota</taxon>
        <taxon>Flavobacteriia</taxon>
        <taxon>Flavobacteriales</taxon>
        <taxon>Flavobacteriaceae</taxon>
        <taxon>Aquimarina</taxon>
    </lineage>
</organism>
<feature type="domain" description="Fibronectin type-III" evidence="4">
    <location>
        <begin position="1065"/>
        <end position="1155"/>
    </location>
</feature>
<proteinExistence type="predicted"/>
<dbReference type="Gene3D" id="2.60.40.10">
    <property type="entry name" value="Immunoglobulins"/>
    <property type="match status" value="4"/>
</dbReference>
<dbReference type="Gene3D" id="2.60.120.290">
    <property type="entry name" value="Spermadhesin, CUB domain"/>
    <property type="match status" value="2"/>
</dbReference>
<dbReference type="Proteomes" id="UP000601108">
    <property type="component" value="Unassembled WGS sequence"/>
</dbReference>
<dbReference type="Pfam" id="PF13583">
    <property type="entry name" value="Reprolysin_4"/>
    <property type="match status" value="1"/>
</dbReference>
<gene>
    <name evidence="5" type="ORF">GCM10007384_22820</name>
</gene>
<keyword evidence="6" id="KW-1185">Reference proteome</keyword>
<keyword evidence="1" id="KW-0732">Signal</keyword>
<keyword evidence="2" id="KW-1015">Disulfide bond</keyword>
<dbReference type="SUPFAM" id="SSF49265">
    <property type="entry name" value="Fibronectin type III"/>
    <property type="match status" value="2"/>
</dbReference>
<dbReference type="CDD" id="cd00063">
    <property type="entry name" value="FN3"/>
    <property type="match status" value="1"/>
</dbReference>
<dbReference type="GO" id="GO:0008237">
    <property type="term" value="F:metallopeptidase activity"/>
    <property type="evidence" value="ECO:0007669"/>
    <property type="project" value="InterPro"/>
</dbReference>
<evidence type="ECO:0000259" key="4">
    <source>
        <dbReference type="PROSITE" id="PS50853"/>
    </source>
</evidence>
<evidence type="ECO:0000313" key="6">
    <source>
        <dbReference type="Proteomes" id="UP000601108"/>
    </source>
</evidence>
<dbReference type="PANTHER" id="PTHR39385">
    <property type="entry name" value="PROTEIN CBG20422"/>
    <property type="match status" value="1"/>
</dbReference>
<dbReference type="SUPFAM" id="SSF55486">
    <property type="entry name" value="Metalloproteases ('zincins'), catalytic domain"/>
    <property type="match status" value="1"/>
</dbReference>
<protein>
    <recommendedName>
        <fullName evidence="7">Por secretion system C-terminal sorting domain-containing protein</fullName>
    </recommendedName>
</protein>
<evidence type="ECO:0008006" key="7">
    <source>
        <dbReference type="Google" id="ProtNLM"/>
    </source>
</evidence>
<dbReference type="Pfam" id="PF00041">
    <property type="entry name" value="fn3"/>
    <property type="match status" value="1"/>
</dbReference>
<dbReference type="Pfam" id="PF00431">
    <property type="entry name" value="CUB"/>
    <property type="match status" value="1"/>
</dbReference>
<dbReference type="NCBIfam" id="TIGR04183">
    <property type="entry name" value="Por_Secre_tail"/>
    <property type="match status" value="1"/>
</dbReference>
<dbReference type="Gene3D" id="3.40.390.10">
    <property type="entry name" value="Collagenase (Catalytic Domain)"/>
    <property type="match status" value="1"/>
</dbReference>
<dbReference type="SMART" id="SM00060">
    <property type="entry name" value="FN3"/>
    <property type="match status" value="4"/>
</dbReference>
<reference evidence="5 6" key="1">
    <citation type="journal article" date="2014" name="Int. J. Syst. Evol. Microbiol.">
        <title>Complete genome sequence of Corynebacterium casei LMG S-19264T (=DSM 44701T), isolated from a smear-ripened cheese.</title>
        <authorList>
            <consortium name="US DOE Joint Genome Institute (JGI-PGF)"/>
            <person name="Walter F."/>
            <person name="Albersmeier A."/>
            <person name="Kalinowski J."/>
            <person name="Ruckert C."/>
        </authorList>
    </citation>
    <scope>NUCLEOTIDE SEQUENCE [LARGE SCALE GENOMIC DNA]</scope>
    <source>
        <strain evidence="5 6">KCTC 12285</strain>
    </source>
</reference>
<dbReference type="PANTHER" id="PTHR39385:SF2">
    <property type="entry name" value="SLIT-LIKE 3 PROTEIN"/>
    <property type="match status" value="1"/>
</dbReference>
<dbReference type="SMART" id="SM00042">
    <property type="entry name" value="CUB"/>
    <property type="match status" value="2"/>
</dbReference>
<dbReference type="EMBL" id="BMWS01000014">
    <property type="protein sequence ID" value="GGX20901.1"/>
    <property type="molecule type" value="Genomic_DNA"/>
</dbReference>